<dbReference type="RefSeq" id="WP_114581981.1">
    <property type="nucleotide sequence ID" value="NZ_QPMH01000007.1"/>
</dbReference>
<organism evidence="2 3">
    <name type="scientific">Ferruginivarius sediminum</name>
    <dbReference type="NCBI Taxonomy" id="2661937"/>
    <lineage>
        <taxon>Bacteria</taxon>
        <taxon>Pseudomonadati</taxon>
        <taxon>Pseudomonadota</taxon>
        <taxon>Alphaproteobacteria</taxon>
        <taxon>Rhodospirillales</taxon>
        <taxon>Rhodospirillaceae</taxon>
        <taxon>Ferruginivarius</taxon>
    </lineage>
</organism>
<keyword evidence="3" id="KW-1185">Reference proteome</keyword>
<gene>
    <name evidence="2" type="ORF">DRB17_09600</name>
</gene>
<evidence type="ECO:0000256" key="1">
    <source>
        <dbReference type="ARBA" id="ARBA00023239"/>
    </source>
</evidence>
<dbReference type="GO" id="GO:0005829">
    <property type="term" value="C:cytosol"/>
    <property type="evidence" value="ECO:0007669"/>
    <property type="project" value="TreeGrafter"/>
</dbReference>
<comment type="caution">
    <text evidence="2">The sequence shown here is derived from an EMBL/GenBank/DDBJ whole genome shotgun (WGS) entry which is preliminary data.</text>
</comment>
<dbReference type="SUPFAM" id="SSF51569">
    <property type="entry name" value="Aldolase"/>
    <property type="match status" value="1"/>
</dbReference>
<dbReference type="EMBL" id="QPMH01000007">
    <property type="protein sequence ID" value="RDD62083.1"/>
    <property type="molecule type" value="Genomic_DNA"/>
</dbReference>
<dbReference type="CDD" id="cd00408">
    <property type="entry name" value="DHDPS-like"/>
    <property type="match status" value="1"/>
</dbReference>
<dbReference type="AlphaFoldDB" id="A0A369T9U3"/>
<dbReference type="InterPro" id="IPR013785">
    <property type="entry name" value="Aldolase_TIM"/>
</dbReference>
<dbReference type="Proteomes" id="UP000253941">
    <property type="component" value="Unassembled WGS sequence"/>
</dbReference>
<dbReference type="Gene3D" id="3.20.20.70">
    <property type="entry name" value="Aldolase class I"/>
    <property type="match status" value="1"/>
</dbReference>
<dbReference type="Pfam" id="PF00701">
    <property type="entry name" value="DHDPS"/>
    <property type="match status" value="1"/>
</dbReference>
<accession>A0A369T9U3</accession>
<keyword evidence="1" id="KW-0456">Lyase</keyword>
<dbReference type="GO" id="GO:0008747">
    <property type="term" value="F:N-acetylneuraminate lyase activity"/>
    <property type="evidence" value="ECO:0007669"/>
    <property type="project" value="TreeGrafter"/>
</dbReference>
<dbReference type="GO" id="GO:0019262">
    <property type="term" value="P:N-acetylneuraminate catabolic process"/>
    <property type="evidence" value="ECO:0007669"/>
    <property type="project" value="TreeGrafter"/>
</dbReference>
<dbReference type="PANTHER" id="PTHR42849:SF1">
    <property type="entry name" value="N-ACETYLNEURAMINATE LYASE"/>
    <property type="match status" value="1"/>
</dbReference>
<sequence>MERKLDGIWVPAATPLRADGRICEESLRRLIESTRSHAAGLLPALSSGEGWKLDRQTWVDLVAAVVKHADGLPVFPGIVDVSREELFWRAGAASALGVSGLTIPVPELGSDPEKARDDFAELLRLIDMPITLYFEQSPPASNSAMQALIDLCNLDQVVLIKESCREPRVANRLVDAKVSATVLQGWEDLCLQSPGVAGYALALANLEPELCRSMLVEPSEEKQERMTTVSQEHRLFDDDWFRPMKAVLKERGIFLDARPVPERVEPAKAMEG</sequence>
<protein>
    <submittedName>
        <fullName evidence="2">Dihydrodipicolinate synthase family protein</fullName>
    </submittedName>
</protein>
<reference evidence="2 3" key="1">
    <citation type="submission" date="2018-07" db="EMBL/GenBank/DDBJ databases">
        <title>Venubactetium sediminum gen. nov., sp. nov., isolated from a marine solar saltern.</title>
        <authorList>
            <person name="Wang S."/>
        </authorList>
    </citation>
    <scope>NUCLEOTIDE SEQUENCE [LARGE SCALE GENOMIC DNA]</scope>
    <source>
        <strain evidence="2 3">WD2A32</strain>
    </source>
</reference>
<proteinExistence type="predicted"/>
<dbReference type="PANTHER" id="PTHR42849">
    <property type="entry name" value="N-ACETYLNEURAMINATE LYASE"/>
    <property type="match status" value="1"/>
</dbReference>
<dbReference type="SMART" id="SM01130">
    <property type="entry name" value="DHDPS"/>
    <property type="match status" value="1"/>
</dbReference>
<evidence type="ECO:0000313" key="3">
    <source>
        <dbReference type="Proteomes" id="UP000253941"/>
    </source>
</evidence>
<dbReference type="InterPro" id="IPR002220">
    <property type="entry name" value="DapA-like"/>
</dbReference>
<evidence type="ECO:0000313" key="2">
    <source>
        <dbReference type="EMBL" id="RDD62083.1"/>
    </source>
</evidence>
<name>A0A369T9U3_9PROT</name>